<keyword evidence="5 6" id="KW-0342">GTP-binding</keyword>
<organism evidence="10 13">
    <name type="scientific">Staphylococcus agnetis</name>
    <dbReference type="NCBI Taxonomy" id="985762"/>
    <lineage>
        <taxon>Bacteria</taxon>
        <taxon>Bacillati</taxon>
        <taxon>Bacillota</taxon>
        <taxon>Bacilli</taxon>
        <taxon>Bacillales</taxon>
        <taxon>Staphylococcaceae</taxon>
        <taxon>Staphylococcus</taxon>
    </lineage>
</organism>
<evidence type="ECO:0000256" key="6">
    <source>
        <dbReference type="HAMAP-Rule" id="MF_00900"/>
    </source>
</evidence>
<keyword evidence="3 6" id="KW-0547">Nucleotide-binding</keyword>
<comment type="subunit">
    <text evidence="6">Monomer. Associates with the 50S ribosomal subunit.</text>
</comment>
<comment type="subcellular location">
    <subcellularLocation>
        <location evidence="6">Cytoplasm</location>
    </subcellularLocation>
    <text evidence="6">May associate with membranes.</text>
</comment>
<dbReference type="CDD" id="cd01878">
    <property type="entry name" value="HflX"/>
    <property type="match status" value="1"/>
</dbReference>
<keyword evidence="4 8" id="KW-0460">Magnesium</keyword>
<dbReference type="Gene3D" id="3.40.50.300">
    <property type="entry name" value="P-loop containing nucleotide triphosphate hydrolases"/>
    <property type="match status" value="1"/>
</dbReference>
<feature type="binding site" evidence="7">
    <location>
        <begin position="211"/>
        <end position="218"/>
    </location>
    <ligand>
        <name>GTP</name>
        <dbReference type="ChEBI" id="CHEBI:37565"/>
    </ligand>
</feature>
<feature type="binding site" evidence="8">
    <location>
        <position position="218"/>
    </location>
    <ligand>
        <name>Mg(2+)</name>
        <dbReference type="ChEBI" id="CHEBI:18420"/>
    </ligand>
</feature>
<dbReference type="GO" id="GO:0046872">
    <property type="term" value="F:metal ion binding"/>
    <property type="evidence" value="ECO:0007669"/>
    <property type="project" value="UniProtKB-KW"/>
</dbReference>
<dbReference type="GeneID" id="57691450"/>
<proteinExistence type="inferred from homology"/>
<comment type="function">
    <text evidence="6">GTPase that associates with the 50S ribosomal subunit and may have a role during protein synthesis or ribosome biogenesis.</text>
</comment>
<evidence type="ECO:0000256" key="2">
    <source>
        <dbReference type="ARBA" id="ARBA00022723"/>
    </source>
</evidence>
<feature type="domain" description="Hflx-type G" evidence="9">
    <location>
        <begin position="205"/>
        <end position="325"/>
    </location>
</feature>
<dbReference type="PRINTS" id="PR00326">
    <property type="entry name" value="GTP1OBG"/>
</dbReference>
<feature type="binding site" evidence="7">
    <location>
        <begin position="236"/>
        <end position="240"/>
    </location>
    <ligand>
        <name>GTP</name>
        <dbReference type="ChEBI" id="CHEBI:37565"/>
    </ligand>
</feature>
<evidence type="ECO:0000256" key="8">
    <source>
        <dbReference type="PIRSR" id="PIRSR006809-2"/>
    </source>
</evidence>
<evidence type="ECO:0000259" key="9">
    <source>
        <dbReference type="PROSITE" id="PS51705"/>
    </source>
</evidence>
<evidence type="ECO:0000256" key="1">
    <source>
        <dbReference type="ARBA" id="ARBA00022490"/>
    </source>
</evidence>
<dbReference type="Pfam" id="PF16360">
    <property type="entry name" value="GTP-bdg_M"/>
    <property type="match status" value="1"/>
</dbReference>
<dbReference type="NCBIfam" id="TIGR03156">
    <property type="entry name" value="GTP_HflX"/>
    <property type="match status" value="1"/>
</dbReference>
<evidence type="ECO:0000313" key="12">
    <source>
        <dbReference type="Proteomes" id="UP000195208"/>
    </source>
</evidence>
<dbReference type="Proteomes" id="UP000646308">
    <property type="component" value="Unassembled WGS sequence"/>
</dbReference>
<dbReference type="InterPro" id="IPR032305">
    <property type="entry name" value="GTP-bd_M"/>
</dbReference>
<dbReference type="EMBL" id="WMFL01000077">
    <property type="protein sequence ID" value="NJI02480.1"/>
    <property type="molecule type" value="Genomic_DNA"/>
</dbReference>
<dbReference type="GO" id="GO:0005525">
    <property type="term" value="F:GTP binding"/>
    <property type="evidence" value="ECO:0007669"/>
    <property type="project" value="UniProtKB-UniRule"/>
</dbReference>
<dbReference type="KEGG" id="sagq:EP23_02580"/>
<dbReference type="GO" id="GO:0043022">
    <property type="term" value="F:ribosome binding"/>
    <property type="evidence" value="ECO:0007669"/>
    <property type="project" value="TreeGrafter"/>
</dbReference>
<evidence type="ECO:0000313" key="13">
    <source>
        <dbReference type="Proteomes" id="UP000646308"/>
    </source>
</evidence>
<protein>
    <recommendedName>
        <fullName evidence="6">GTPase HflX</fullName>
    </recommendedName>
    <alternativeName>
        <fullName evidence="6">GTP-binding protein HflX</fullName>
    </alternativeName>
</protein>
<dbReference type="EMBL" id="NEFX01000001">
    <property type="protein sequence ID" value="OTW32212.1"/>
    <property type="molecule type" value="Genomic_DNA"/>
</dbReference>
<dbReference type="PANTHER" id="PTHR10229">
    <property type="entry name" value="GTP-BINDING PROTEIN HFLX"/>
    <property type="match status" value="1"/>
</dbReference>
<dbReference type="GO" id="GO:0005737">
    <property type="term" value="C:cytoplasm"/>
    <property type="evidence" value="ECO:0007669"/>
    <property type="project" value="UniProtKB-SubCell"/>
</dbReference>
<keyword evidence="12" id="KW-1185">Reference proteome</keyword>
<comment type="similarity">
    <text evidence="6">Belongs to the TRAFAC class OBG-HflX-like GTPase superfamily. HflX GTPase family.</text>
</comment>
<dbReference type="PANTHER" id="PTHR10229:SF0">
    <property type="entry name" value="GTP-BINDING PROTEIN 6-RELATED"/>
    <property type="match status" value="1"/>
</dbReference>
<dbReference type="InterPro" id="IPR030394">
    <property type="entry name" value="G_HFLX_dom"/>
</dbReference>
<comment type="caution">
    <text evidence="10">The sequence shown here is derived from an EMBL/GenBank/DDBJ whole genome shotgun (WGS) entry which is preliminary data.</text>
</comment>
<evidence type="ECO:0000256" key="5">
    <source>
        <dbReference type="ARBA" id="ARBA00023134"/>
    </source>
</evidence>
<dbReference type="InterPro" id="IPR016496">
    <property type="entry name" value="GTPase_HflX"/>
</dbReference>
<keyword evidence="1 6" id="KW-0963">Cytoplasm</keyword>
<dbReference type="PROSITE" id="PS51705">
    <property type="entry name" value="G_HFLX"/>
    <property type="match status" value="1"/>
</dbReference>
<name>A0AAW9YUN1_9STAP</name>
<dbReference type="InterPro" id="IPR027417">
    <property type="entry name" value="P-loop_NTPase"/>
</dbReference>
<feature type="binding site" evidence="7">
    <location>
        <begin position="324"/>
        <end position="327"/>
    </location>
    <ligand>
        <name>GTP</name>
        <dbReference type="ChEBI" id="CHEBI:37565"/>
    </ligand>
</feature>
<feature type="binding site" evidence="7">
    <location>
        <begin position="344"/>
        <end position="346"/>
    </location>
    <ligand>
        <name>GTP</name>
        <dbReference type="ChEBI" id="CHEBI:37565"/>
    </ligand>
</feature>
<dbReference type="FunFam" id="3.40.50.11060:FF:000001">
    <property type="entry name" value="GTPase HflX"/>
    <property type="match status" value="1"/>
</dbReference>
<dbReference type="AlphaFoldDB" id="A0AAW9YUN1"/>
<dbReference type="SUPFAM" id="SSF52540">
    <property type="entry name" value="P-loop containing nucleoside triphosphate hydrolases"/>
    <property type="match status" value="1"/>
</dbReference>
<dbReference type="Pfam" id="PF01926">
    <property type="entry name" value="MMR_HSR1"/>
    <property type="match status" value="1"/>
</dbReference>
<evidence type="ECO:0000313" key="10">
    <source>
        <dbReference type="EMBL" id="NJI02480.1"/>
    </source>
</evidence>
<dbReference type="InterPro" id="IPR025121">
    <property type="entry name" value="GTPase_HflX_N"/>
</dbReference>
<dbReference type="InterPro" id="IPR042108">
    <property type="entry name" value="GTPase_HflX_N_sf"/>
</dbReference>
<dbReference type="InterPro" id="IPR006073">
    <property type="entry name" value="GTP-bd"/>
</dbReference>
<dbReference type="HAMAP" id="MF_00900">
    <property type="entry name" value="GTPase_HflX"/>
    <property type="match status" value="1"/>
</dbReference>
<reference evidence="10" key="2">
    <citation type="submission" date="2019-11" db="EMBL/GenBank/DDBJ databases">
        <title>Whole genome comparisons of Staphylococcus agnetis isolates from cattle and chickens.</title>
        <authorList>
            <person name="Rhoads D."/>
            <person name="Shwani A."/>
            <person name="Adkins P."/>
            <person name="Calcutt M."/>
            <person name="Middleton J."/>
        </authorList>
    </citation>
    <scope>NUCLEOTIDE SEQUENCE</scope>
    <source>
        <strain evidence="10">1387</strain>
    </source>
</reference>
<dbReference type="RefSeq" id="WP_060550950.1">
    <property type="nucleotide sequence ID" value="NZ_CP009623.1"/>
</dbReference>
<keyword evidence="2 8" id="KW-0479">Metal-binding</keyword>
<gene>
    <name evidence="6 10" type="primary">hflX</name>
    <name evidence="11" type="ORF">B9M88_00615</name>
    <name evidence="10" type="ORF">GLV84_06550</name>
</gene>
<feature type="binding site" evidence="7">
    <location>
        <begin position="258"/>
        <end position="261"/>
    </location>
    <ligand>
        <name>GTP</name>
        <dbReference type="ChEBI" id="CHEBI:37565"/>
    </ligand>
</feature>
<reference evidence="11 12" key="1">
    <citation type="submission" date="2017-04" db="EMBL/GenBank/DDBJ databases">
        <title>Staphylococcus agnetis, a potential pathogen in the broiler production.</title>
        <authorList>
            <person name="Poulsen L."/>
        </authorList>
    </citation>
    <scope>NUCLEOTIDE SEQUENCE [LARGE SCALE GENOMIC DNA]</scope>
    <source>
        <strain evidence="11 12">723_310714_2_2_spleen</strain>
    </source>
</reference>
<dbReference type="FunFam" id="3.40.50.300:FF:000173">
    <property type="entry name" value="GTPase HflX"/>
    <property type="match status" value="1"/>
</dbReference>
<accession>A0AAW9YUN1</accession>
<feature type="binding site" evidence="8">
    <location>
        <position position="238"/>
    </location>
    <ligand>
        <name>Mg(2+)</name>
        <dbReference type="ChEBI" id="CHEBI:18420"/>
    </ligand>
</feature>
<dbReference type="Gene3D" id="6.10.250.2860">
    <property type="match status" value="1"/>
</dbReference>
<sequence>MTYKQSYSTEEIKEKALLIGVHTQVSEYDFESTMSELEALSETCGLEVKATLTQNLNDIHPRHYMGKGKIQEVQDAVHFHDIDVIVTNDELTTAQSKHLNEVLGIKIIDRTQLILDIFALRAKSKEGKLQVEYAQLDYLLPRLMGHGKSLSRLGGGIGTRGPGETKLETDRRHIRTRMNEIKRKLKEVEIHRERYRHQRTQNDIFQIALVGYTNAGKSTWFNVLTEDGTYEKDQLFATLDPKTRQITLNDGFQLVISDTVGFIQKLPTTLIEAFKSTLEEAKQADLLIHVVDSSHPEAKVQYDTVEQLIKELNMEQIPQVVLFNKRDLTENVPPISSFPSKSVSARDERDKTEVRQLLMAQLKKQLTYYEKTIKVSEGDTLYALKRQTLITSLDFNEQDETYHIQGYRK</sequence>
<evidence type="ECO:0000256" key="7">
    <source>
        <dbReference type="PIRSR" id="PIRSR006809-1"/>
    </source>
</evidence>
<dbReference type="Pfam" id="PF13167">
    <property type="entry name" value="GTP-bdg_N"/>
    <property type="match status" value="1"/>
</dbReference>
<dbReference type="Gene3D" id="3.40.50.11060">
    <property type="entry name" value="GTPase HflX, N-terminal domain"/>
    <property type="match status" value="1"/>
</dbReference>
<evidence type="ECO:0000256" key="3">
    <source>
        <dbReference type="ARBA" id="ARBA00022741"/>
    </source>
</evidence>
<dbReference type="Proteomes" id="UP000195208">
    <property type="component" value="Unassembled WGS sequence"/>
</dbReference>
<comment type="cofactor">
    <cofactor evidence="8">
        <name>Mg(2+)</name>
        <dbReference type="ChEBI" id="CHEBI:18420"/>
    </cofactor>
</comment>
<evidence type="ECO:0000256" key="4">
    <source>
        <dbReference type="ARBA" id="ARBA00022842"/>
    </source>
</evidence>
<evidence type="ECO:0000313" key="11">
    <source>
        <dbReference type="EMBL" id="OTW32212.1"/>
    </source>
</evidence>
<dbReference type="GO" id="GO:0003924">
    <property type="term" value="F:GTPase activity"/>
    <property type="evidence" value="ECO:0007669"/>
    <property type="project" value="UniProtKB-UniRule"/>
</dbReference>
<dbReference type="PIRSF" id="PIRSF006809">
    <property type="entry name" value="GTP-binding_hflX_prd"/>
    <property type="match status" value="1"/>
</dbReference>